<evidence type="ECO:0000313" key="5">
    <source>
        <dbReference type="EMBL" id="CAF3914972.1"/>
    </source>
</evidence>
<dbReference type="SUPFAM" id="SSF48452">
    <property type="entry name" value="TPR-like"/>
    <property type="match status" value="1"/>
</dbReference>
<dbReference type="EMBL" id="CAJOBC010006908">
    <property type="protein sequence ID" value="CAF3914972.1"/>
    <property type="molecule type" value="Genomic_DNA"/>
</dbReference>
<dbReference type="PANTHER" id="PTHR45641:SF1">
    <property type="entry name" value="AAA+ ATPASE DOMAIN-CONTAINING PROTEIN"/>
    <property type="match status" value="1"/>
</dbReference>
<dbReference type="PROSITE" id="PS50005">
    <property type="entry name" value="TPR"/>
    <property type="match status" value="5"/>
</dbReference>
<evidence type="ECO:0000256" key="2">
    <source>
        <dbReference type="ARBA" id="ARBA00022803"/>
    </source>
</evidence>
<dbReference type="SMART" id="SM00028">
    <property type="entry name" value="TPR"/>
    <property type="match status" value="6"/>
</dbReference>
<accession>A0A814SWS9</accession>
<reference evidence="4" key="1">
    <citation type="submission" date="2021-02" db="EMBL/GenBank/DDBJ databases">
        <authorList>
            <person name="Nowell W R."/>
        </authorList>
    </citation>
    <scope>NUCLEOTIDE SEQUENCE</scope>
</reference>
<dbReference type="AlphaFoldDB" id="A0A814SWS9"/>
<dbReference type="Pfam" id="PF13424">
    <property type="entry name" value="TPR_12"/>
    <property type="match status" value="3"/>
</dbReference>
<dbReference type="PANTHER" id="PTHR45641">
    <property type="entry name" value="TETRATRICOPEPTIDE REPEAT PROTEIN (AFU_ORTHOLOGUE AFUA_6G03870)"/>
    <property type="match status" value="1"/>
</dbReference>
<dbReference type="Proteomes" id="UP000681722">
    <property type="component" value="Unassembled WGS sequence"/>
</dbReference>
<keyword evidence="6" id="KW-1185">Reference proteome</keyword>
<evidence type="ECO:0000313" key="4">
    <source>
        <dbReference type="EMBL" id="CAF1151457.1"/>
    </source>
</evidence>
<feature type="repeat" description="TPR" evidence="3">
    <location>
        <begin position="227"/>
        <end position="260"/>
    </location>
</feature>
<keyword evidence="1" id="KW-0677">Repeat</keyword>
<dbReference type="InterPro" id="IPR019734">
    <property type="entry name" value="TPR_rpt"/>
</dbReference>
<protein>
    <recommendedName>
        <fullName evidence="7">Kinesin light chain</fullName>
    </recommendedName>
</protein>
<feature type="repeat" description="TPR" evidence="3">
    <location>
        <begin position="265"/>
        <end position="298"/>
    </location>
</feature>
<feature type="repeat" description="TPR" evidence="3">
    <location>
        <begin position="391"/>
        <end position="424"/>
    </location>
</feature>
<feature type="non-terminal residue" evidence="4">
    <location>
        <position position="1"/>
    </location>
</feature>
<evidence type="ECO:0000256" key="1">
    <source>
        <dbReference type="ARBA" id="ARBA00022737"/>
    </source>
</evidence>
<gene>
    <name evidence="4" type="ORF">GPM918_LOCUS21202</name>
    <name evidence="5" type="ORF">SRO942_LOCUS21199</name>
</gene>
<dbReference type="Gene3D" id="1.25.40.10">
    <property type="entry name" value="Tetratricopeptide repeat domain"/>
    <property type="match status" value="2"/>
</dbReference>
<keyword evidence="2 3" id="KW-0802">TPR repeat</keyword>
<feature type="repeat" description="TPR" evidence="3">
    <location>
        <begin position="307"/>
        <end position="340"/>
    </location>
</feature>
<dbReference type="InterPro" id="IPR011990">
    <property type="entry name" value="TPR-like_helical_dom_sf"/>
</dbReference>
<evidence type="ECO:0000256" key="3">
    <source>
        <dbReference type="PROSITE-ProRule" id="PRU00339"/>
    </source>
</evidence>
<sequence length="490" mass="56756">AVRDNIHVKNLLICLERKKLLISGKYLKTAVRTIESWMKTSSAPDINELQEFNDLLIRDYKITLERYIKEFEDNQDFQDTVTLTDCGIQKIKQKSWRYINRSSANAQNQPAPDIHDFLRSDWRQPYTENLLSDSDNLFTIDTPVAQTTKNFPTDSLKSLLENTELFNLIFQTSSKSHDDDVNNNNNNNNYVDKLGGGIWSVKLILNGDEDVELRRLTDHMKKEIQGTNDLFTLGRLLMQMGEYEKAEEFYLMMLEISCENDRDVATIYNNLGLSYRERGNNDQALVYYNKCLEMTVKSLHVDSPLLATTYSNIGNVYRAEGHLDQALMNMEKVLKIQEKSLSSDHPDLATTYNSIGEPHREKKEYDKALEYFRQCLNIEQTVLPANHPSLATTYNNIGGAHYDRNNYAQALKYMQMTLEIRLSSLLPAHPFLTVTYWNIGRVYVAQENYWKALENVTVAYEIAKRSKHQGMHESERGIEKLHEKLTILKS</sequence>
<dbReference type="Proteomes" id="UP000663829">
    <property type="component" value="Unassembled WGS sequence"/>
</dbReference>
<organism evidence="4 6">
    <name type="scientific">Didymodactylos carnosus</name>
    <dbReference type="NCBI Taxonomy" id="1234261"/>
    <lineage>
        <taxon>Eukaryota</taxon>
        <taxon>Metazoa</taxon>
        <taxon>Spiralia</taxon>
        <taxon>Gnathifera</taxon>
        <taxon>Rotifera</taxon>
        <taxon>Eurotatoria</taxon>
        <taxon>Bdelloidea</taxon>
        <taxon>Philodinida</taxon>
        <taxon>Philodinidae</taxon>
        <taxon>Didymodactylos</taxon>
    </lineage>
</organism>
<evidence type="ECO:0000313" key="6">
    <source>
        <dbReference type="Proteomes" id="UP000663829"/>
    </source>
</evidence>
<evidence type="ECO:0008006" key="7">
    <source>
        <dbReference type="Google" id="ProtNLM"/>
    </source>
</evidence>
<dbReference type="EMBL" id="CAJNOQ010006908">
    <property type="protein sequence ID" value="CAF1151457.1"/>
    <property type="molecule type" value="Genomic_DNA"/>
</dbReference>
<feature type="repeat" description="TPR" evidence="3">
    <location>
        <begin position="349"/>
        <end position="382"/>
    </location>
</feature>
<dbReference type="OrthoDB" id="2325716at2759"/>
<proteinExistence type="predicted"/>
<name>A0A814SWS9_9BILA</name>
<comment type="caution">
    <text evidence="4">The sequence shown here is derived from an EMBL/GenBank/DDBJ whole genome shotgun (WGS) entry which is preliminary data.</text>
</comment>